<evidence type="ECO:0000259" key="3">
    <source>
        <dbReference type="Pfam" id="PF18914"/>
    </source>
</evidence>
<feature type="compositionally biased region" description="Gly residues" evidence="1">
    <location>
        <begin position="45"/>
        <end position="71"/>
    </location>
</feature>
<evidence type="ECO:0000313" key="5">
    <source>
        <dbReference type="Proteomes" id="UP001321453"/>
    </source>
</evidence>
<evidence type="ECO:0000256" key="1">
    <source>
        <dbReference type="SAM" id="MobiDB-lite"/>
    </source>
</evidence>
<proteinExistence type="predicted"/>
<feature type="region of interest" description="Disordered" evidence="1">
    <location>
        <begin position="288"/>
        <end position="323"/>
    </location>
</feature>
<feature type="compositionally biased region" description="Gly residues" evidence="1">
    <location>
        <begin position="294"/>
        <end position="311"/>
    </location>
</feature>
<name>A0ABT7S9G0_9CELL</name>
<dbReference type="EMBL" id="JAUCGR010000003">
    <property type="protein sequence ID" value="MDM7832265.1"/>
    <property type="molecule type" value="Genomic_DNA"/>
</dbReference>
<accession>A0ABT7S9G0</accession>
<feature type="signal peptide" evidence="2">
    <location>
        <begin position="1"/>
        <end position="29"/>
    </location>
</feature>
<gene>
    <name evidence="4" type="ORF">QRT05_13055</name>
</gene>
<dbReference type="RefSeq" id="WP_289447696.1">
    <property type="nucleotide sequence ID" value="NZ_JAUCGR010000003.1"/>
</dbReference>
<feature type="compositionally biased region" description="Low complexity" evidence="1">
    <location>
        <begin position="35"/>
        <end position="44"/>
    </location>
</feature>
<comment type="caution">
    <text evidence="4">The sequence shown here is derived from an EMBL/GenBank/DDBJ whole genome shotgun (WGS) entry which is preliminary data.</text>
</comment>
<dbReference type="Proteomes" id="UP001321453">
    <property type="component" value="Unassembled WGS sequence"/>
</dbReference>
<protein>
    <submittedName>
        <fullName evidence="4">DUF5666 domain-containing protein</fullName>
    </submittedName>
</protein>
<dbReference type="InterPro" id="IPR043724">
    <property type="entry name" value="DUF5666"/>
</dbReference>
<evidence type="ECO:0000256" key="2">
    <source>
        <dbReference type="SAM" id="SignalP"/>
    </source>
</evidence>
<organism evidence="4 5">
    <name type="scientific">Cellulomonas edaphi</name>
    <dbReference type="NCBI Taxonomy" id="3053468"/>
    <lineage>
        <taxon>Bacteria</taxon>
        <taxon>Bacillati</taxon>
        <taxon>Actinomycetota</taxon>
        <taxon>Actinomycetes</taxon>
        <taxon>Micrococcales</taxon>
        <taxon>Cellulomonadaceae</taxon>
        <taxon>Cellulomonas</taxon>
    </lineage>
</organism>
<sequence>MSRTRPLLALAAPLALVTLLAGCSGGAGADEPAVTTAPSASAGANGNGNGTGDGYGARQGERGPGGGGGVSGQIAQVDDSTMQVRGTDGQTTVTWSGDTTFSATSTGALTDVAVGSCIVAITGGMPSADSTATPAADDAVRTVAVSAAASDGTCTPGLGGGGGFGGGGFGGGAAGTPGQRPSGAPTDLPSAPGDAPTGMPGAGPRGFGGFTSGKVTAVSGTTITVDATDPSGETASTTVTVDDSTTYTTTAKASAASLAVGACATVQGKTDTKGAVAATRIVVSKATDGTCSTGFGGGFGGRGGQPGQGDGAGDDSNQGSADA</sequence>
<feature type="domain" description="DUF5666" evidence="3">
    <location>
        <begin position="213"/>
        <end position="281"/>
    </location>
</feature>
<keyword evidence="2" id="KW-0732">Signal</keyword>
<evidence type="ECO:0000313" key="4">
    <source>
        <dbReference type="EMBL" id="MDM7832265.1"/>
    </source>
</evidence>
<dbReference type="Pfam" id="PF18914">
    <property type="entry name" value="DUF5666"/>
    <property type="match status" value="1"/>
</dbReference>
<keyword evidence="5" id="KW-1185">Reference proteome</keyword>
<feature type="chain" id="PRO_5045683623" evidence="2">
    <location>
        <begin position="30"/>
        <end position="323"/>
    </location>
</feature>
<reference evidence="4 5" key="1">
    <citation type="submission" date="2023-06" db="EMBL/GenBank/DDBJ databases">
        <title>Cellulomonas sp. MW9 Whole genome sequence.</title>
        <authorList>
            <person name="Park S."/>
        </authorList>
    </citation>
    <scope>NUCLEOTIDE SEQUENCE [LARGE SCALE GENOMIC DNA]</scope>
    <source>
        <strain evidence="4 5">MW9</strain>
    </source>
</reference>
<dbReference type="PROSITE" id="PS51257">
    <property type="entry name" value="PROKAR_LIPOPROTEIN"/>
    <property type="match status" value="1"/>
</dbReference>
<feature type="region of interest" description="Disordered" evidence="1">
    <location>
        <begin position="27"/>
        <end position="72"/>
    </location>
</feature>
<feature type="region of interest" description="Disordered" evidence="1">
    <location>
        <begin position="169"/>
        <end position="212"/>
    </location>
</feature>
<feature type="compositionally biased region" description="Gly residues" evidence="1">
    <location>
        <begin position="200"/>
        <end position="211"/>
    </location>
</feature>